<gene>
    <name evidence="1" type="ORF">TcWFU_005786</name>
</gene>
<proteinExistence type="predicted"/>
<name>A0ABR4Q2H5_9CEST</name>
<accession>A0ABR4Q2H5</accession>
<reference evidence="1 2" key="1">
    <citation type="journal article" date="2022" name="Front. Cell. Infect. Microbiol.">
        <title>The Genomes of Two Strains of Taenia crassiceps the Animal Model for the Study of Human Cysticercosis.</title>
        <authorList>
            <person name="Bobes R.J."/>
            <person name="Estrada K."/>
            <person name="Rios-Valencia D.G."/>
            <person name="Calderon-Gallegos A."/>
            <person name="de la Torre P."/>
            <person name="Carrero J.C."/>
            <person name="Sanchez-Flores A."/>
            <person name="Laclette J.P."/>
        </authorList>
    </citation>
    <scope>NUCLEOTIDE SEQUENCE [LARGE SCALE GENOMIC DNA]</scope>
    <source>
        <strain evidence="1">WFUcys</strain>
    </source>
</reference>
<dbReference type="Proteomes" id="UP001651158">
    <property type="component" value="Unassembled WGS sequence"/>
</dbReference>
<sequence length="142" mass="16129">MNRNPTASHSQGSSLFPPIGQSIESPSFLLRRGSVHKKTALHKIGFPIVRRNNDESCLHAGSLTTVLDEIRTLHRPQRSINPTQTDKIPIFINRMRDSVQLNPHSFGVFNPIKRFHELQTPFQELLTITDPSQCRAHSMQNI</sequence>
<dbReference type="EMBL" id="JAKROA010000016">
    <property type="protein sequence ID" value="KAL5103719.1"/>
    <property type="molecule type" value="Genomic_DNA"/>
</dbReference>
<evidence type="ECO:0000313" key="1">
    <source>
        <dbReference type="EMBL" id="KAL5103719.1"/>
    </source>
</evidence>
<organism evidence="1 2">
    <name type="scientific">Taenia crassiceps</name>
    <dbReference type="NCBI Taxonomy" id="6207"/>
    <lineage>
        <taxon>Eukaryota</taxon>
        <taxon>Metazoa</taxon>
        <taxon>Spiralia</taxon>
        <taxon>Lophotrochozoa</taxon>
        <taxon>Platyhelminthes</taxon>
        <taxon>Cestoda</taxon>
        <taxon>Eucestoda</taxon>
        <taxon>Cyclophyllidea</taxon>
        <taxon>Taeniidae</taxon>
        <taxon>Taenia</taxon>
    </lineage>
</organism>
<protein>
    <submittedName>
        <fullName evidence="1">Uncharacterized protein</fullName>
    </submittedName>
</protein>
<keyword evidence="2" id="KW-1185">Reference proteome</keyword>
<evidence type="ECO:0000313" key="2">
    <source>
        <dbReference type="Proteomes" id="UP001651158"/>
    </source>
</evidence>
<comment type="caution">
    <text evidence="1">The sequence shown here is derived from an EMBL/GenBank/DDBJ whole genome shotgun (WGS) entry which is preliminary data.</text>
</comment>